<evidence type="ECO:0000313" key="1">
    <source>
        <dbReference type="EMBL" id="CAG8762331.1"/>
    </source>
</evidence>
<dbReference type="Proteomes" id="UP000789525">
    <property type="component" value="Unassembled WGS sequence"/>
</dbReference>
<keyword evidence="2" id="KW-1185">Reference proteome</keyword>
<name>A0ACA9QUE9_9GLOM</name>
<sequence length="183" mass="19994">FTSTTPHLALSAIRYLVCKDNPASHPRATFEALDITDDCSWEIASSNGLEEDLASPKKPRYEREETIEGFSDIYRAVNLASAPAHQEILARLPAGVIFELARMCLTQGKDPNDLDPNWLCRLETTHAVGLPLIAKHASTGQSQSVYGKVAESLDWEANSIVRGDGTMLECQPAPTSLLDGEEL</sequence>
<feature type="non-terminal residue" evidence="1">
    <location>
        <position position="1"/>
    </location>
</feature>
<comment type="caution">
    <text evidence="1">The sequence shown here is derived from an EMBL/GenBank/DDBJ whole genome shotgun (WGS) entry which is preliminary data.</text>
</comment>
<feature type="non-terminal residue" evidence="1">
    <location>
        <position position="183"/>
    </location>
</feature>
<protein>
    <submittedName>
        <fullName evidence="1">15536_t:CDS:1</fullName>
    </submittedName>
</protein>
<organism evidence="1 2">
    <name type="scientific">Acaulospora colombiana</name>
    <dbReference type="NCBI Taxonomy" id="27376"/>
    <lineage>
        <taxon>Eukaryota</taxon>
        <taxon>Fungi</taxon>
        <taxon>Fungi incertae sedis</taxon>
        <taxon>Mucoromycota</taxon>
        <taxon>Glomeromycotina</taxon>
        <taxon>Glomeromycetes</taxon>
        <taxon>Diversisporales</taxon>
        <taxon>Acaulosporaceae</taxon>
        <taxon>Acaulospora</taxon>
    </lineage>
</organism>
<accession>A0ACA9QUE9</accession>
<dbReference type="EMBL" id="CAJVPT010059646">
    <property type="protein sequence ID" value="CAG8762331.1"/>
    <property type="molecule type" value="Genomic_DNA"/>
</dbReference>
<reference evidence="1" key="1">
    <citation type="submission" date="2021-06" db="EMBL/GenBank/DDBJ databases">
        <authorList>
            <person name="Kallberg Y."/>
            <person name="Tangrot J."/>
            <person name="Rosling A."/>
        </authorList>
    </citation>
    <scope>NUCLEOTIDE SEQUENCE</scope>
    <source>
        <strain evidence="1">CL356</strain>
    </source>
</reference>
<gene>
    <name evidence="1" type="ORF">ACOLOM_LOCUS13262</name>
</gene>
<proteinExistence type="predicted"/>
<evidence type="ECO:0000313" key="2">
    <source>
        <dbReference type="Proteomes" id="UP000789525"/>
    </source>
</evidence>